<dbReference type="Pfam" id="PF04794">
    <property type="entry name" value="YdjC"/>
    <property type="match status" value="1"/>
</dbReference>
<dbReference type="SUPFAM" id="SSF88713">
    <property type="entry name" value="Glycoside hydrolase/deacetylase"/>
    <property type="match status" value="1"/>
</dbReference>
<name>A0A3A1N2G4_9FLAO</name>
<accession>A0A3A1N2G4</accession>
<keyword evidence="5" id="KW-0119">Carbohydrate metabolism</keyword>
<evidence type="ECO:0000256" key="2">
    <source>
        <dbReference type="ARBA" id="ARBA00022723"/>
    </source>
</evidence>
<keyword evidence="3" id="KW-0378">Hydrolase</keyword>
<dbReference type="GO" id="GO:0046872">
    <property type="term" value="F:metal ion binding"/>
    <property type="evidence" value="ECO:0007669"/>
    <property type="project" value="UniProtKB-KW"/>
</dbReference>
<evidence type="ECO:0000256" key="3">
    <source>
        <dbReference type="ARBA" id="ARBA00022801"/>
    </source>
</evidence>
<dbReference type="InterPro" id="IPR011330">
    <property type="entry name" value="Glyco_hydro/deAcase_b/a-brl"/>
</dbReference>
<dbReference type="PANTHER" id="PTHR31609:SF1">
    <property type="entry name" value="CARBOHYDRATE DEACETYLASE"/>
    <property type="match status" value="1"/>
</dbReference>
<sequence>MKHFLRIALSLFLMGQGLSAQKSLQERLGYSNDAKLLIVHADDLGVIHGVNQASFKAMQEGSVSSASIMVPTPWLPEVAKYATANPDHDMGIHLTLTSEWQLLRWSPVAPRSQVSSLVNSNGYFYPDCNTLWENAKIEEVEIELRAQIEKAIAMGIQPTHLDSHMGCLFSTDPRYYQLYTKLADEYGIPAMVNHQIEQLGGDEIEEPPVVIDQIFGAGTEDFDKDAMGKYYADTLKNLEPGVHVMIIHCGYDNMESQGMSFEHPYWGAKWRQDDYDFFASDECARILEEQNIHLVTWKEIGKLLKK</sequence>
<comment type="cofactor">
    <cofactor evidence="1">
        <name>Mg(2+)</name>
        <dbReference type="ChEBI" id="CHEBI:18420"/>
    </cofactor>
</comment>
<dbReference type="PANTHER" id="PTHR31609">
    <property type="entry name" value="YDJC DEACETYLASE FAMILY MEMBER"/>
    <property type="match status" value="1"/>
</dbReference>
<dbReference type="GO" id="GO:0005975">
    <property type="term" value="P:carbohydrate metabolic process"/>
    <property type="evidence" value="ECO:0007669"/>
    <property type="project" value="InterPro"/>
</dbReference>
<dbReference type="AlphaFoldDB" id="A0A3A1N2G4"/>
<protein>
    <submittedName>
        <fullName evidence="6">ChbG/HpnK family deacetylase</fullName>
    </submittedName>
</protein>
<dbReference type="Gene3D" id="3.20.20.370">
    <property type="entry name" value="Glycoside hydrolase/deacetylase"/>
    <property type="match status" value="1"/>
</dbReference>
<evidence type="ECO:0000313" key="7">
    <source>
        <dbReference type="Proteomes" id="UP000266067"/>
    </source>
</evidence>
<dbReference type="RefSeq" id="WP_119608875.1">
    <property type="nucleotide sequence ID" value="NZ_QXFH01000077.1"/>
</dbReference>
<reference evidence="6 7" key="1">
    <citation type="submission" date="2018-08" db="EMBL/GenBank/DDBJ databases">
        <title>Proposal of Muricauda 72 sp.nov. and Muricauda NH166 sp.nov., isolated from seawater.</title>
        <authorList>
            <person name="Cheng H."/>
            <person name="Wu Y.-H."/>
            <person name="Guo L.-L."/>
            <person name="Xu X.-W."/>
        </authorList>
    </citation>
    <scope>NUCLEOTIDE SEQUENCE [LARGE SCALE GENOMIC DNA]</scope>
    <source>
        <strain evidence="6 7">KCTC 22173</strain>
    </source>
</reference>
<dbReference type="GO" id="GO:0019213">
    <property type="term" value="F:deacetylase activity"/>
    <property type="evidence" value="ECO:0007669"/>
    <property type="project" value="TreeGrafter"/>
</dbReference>
<dbReference type="EMBL" id="QXFH01000077">
    <property type="protein sequence ID" value="RIV30314.1"/>
    <property type="molecule type" value="Genomic_DNA"/>
</dbReference>
<organism evidence="6 7">
    <name type="scientific">Flagellimonas lutimaris</name>
    <dbReference type="NCBI Taxonomy" id="475082"/>
    <lineage>
        <taxon>Bacteria</taxon>
        <taxon>Pseudomonadati</taxon>
        <taxon>Bacteroidota</taxon>
        <taxon>Flavobacteriia</taxon>
        <taxon>Flavobacteriales</taxon>
        <taxon>Flavobacteriaceae</taxon>
        <taxon>Flagellimonas</taxon>
    </lineage>
</organism>
<keyword evidence="4" id="KW-0460">Magnesium</keyword>
<dbReference type="InterPro" id="IPR006879">
    <property type="entry name" value="YdjC-like"/>
</dbReference>
<gene>
    <name evidence="6" type="ORF">D2V08_14490</name>
</gene>
<dbReference type="CDD" id="cd10802">
    <property type="entry name" value="YdjC_TTHB029_like"/>
    <property type="match status" value="1"/>
</dbReference>
<dbReference type="Proteomes" id="UP000266067">
    <property type="component" value="Unassembled WGS sequence"/>
</dbReference>
<dbReference type="OrthoDB" id="9774177at2"/>
<dbReference type="GO" id="GO:0016787">
    <property type="term" value="F:hydrolase activity"/>
    <property type="evidence" value="ECO:0007669"/>
    <property type="project" value="UniProtKB-KW"/>
</dbReference>
<keyword evidence="7" id="KW-1185">Reference proteome</keyword>
<evidence type="ECO:0000313" key="6">
    <source>
        <dbReference type="EMBL" id="RIV30314.1"/>
    </source>
</evidence>
<evidence type="ECO:0000256" key="5">
    <source>
        <dbReference type="ARBA" id="ARBA00023277"/>
    </source>
</evidence>
<evidence type="ECO:0000256" key="1">
    <source>
        <dbReference type="ARBA" id="ARBA00001946"/>
    </source>
</evidence>
<proteinExistence type="predicted"/>
<evidence type="ECO:0000256" key="4">
    <source>
        <dbReference type="ARBA" id="ARBA00022842"/>
    </source>
</evidence>
<keyword evidence="2" id="KW-0479">Metal-binding</keyword>
<comment type="caution">
    <text evidence="6">The sequence shown here is derived from an EMBL/GenBank/DDBJ whole genome shotgun (WGS) entry which is preliminary data.</text>
</comment>